<dbReference type="Pfam" id="PF13432">
    <property type="entry name" value="TPR_16"/>
    <property type="match status" value="1"/>
</dbReference>
<reference evidence="3 4" key="2">
    <citation type="journal article" date="2017" name="Front. Plant Sci.">
        <title>Gene Classification and Mining of Molecular Markers Useful in Red Clover (Trifolium pratense) Breeding.</title>
        <authorList>
            <person name="Istvanek J."/>
            <person name="Dluhosova J."/>
            <person name="Dluhos P."/>
            <person name="Patkova L."/>
            <person name="Nedelnik J."/>
            <person name="Repkova J."/>
        </authorList>
    </citation>
    <scope>NUCLEOTIDE SEQUENCE [LARGE SCALE GENOMIC DNA]</scope>
    <source>
        <strain evidence="4">cv. Tatra</strain>
        <tissue evidence="3">Young leaves</tissue>
    </source>
</reference>
<feature type="repeat" description="TPR" evidence="1">
    <location>
        <begin position="130"/>
        <end position="163"/>
    </location>
</feature>
<feature type="region of interest" description="Disordered" evidence="2">
    <location>
        <begin position="1"/>
        <end position="33"/>
    </location>
</feature>
<dbReference type="AlphaFoldDB" id="A0A2K3NF25"/>
<dbReference type="InterPro" id="IPR011990">
    <property type="entry name" value="TPR-like_helical_dom_sf"/>
</dbReference>
<keyword evidence="1" id="KW-0802">TPR repeat</keyword>
<feature type="compositionally biased region" description="Polar residues" evidence="2">
    <location>
        <begin position="15"/>
        <end position="28"/>
    </location>
</feature>
<dbReference type="EMBL" id="ASHM01020356">
    <property type="protein sequence ID" value="PNY01631.1"/>
    <property type="molecule type" value="Genomic_DNA"/>
</dbReference>
<feature type="repeat" description="TPR" evidence="1">
    <location>
        <begin position="96"/>
        <end position="129"/>
    </location>
</feature>
<dbReference type="PROSITE" id="PS50293">
    <property type="entry name" value="TPR_REGION"/>
    <property type="match status" value="1"/>
</dbReference>
<dbReference type="SUPFAM" id="SSF48452">
    <property type="entry name" value="TPR-like"/>
    <property type="match status" value="1"/>
</dbReference>
<reference evidence="3 4" key="1">
    <citation type="journal article" date="2014" name="Am. J. Bot.">
        <title>Genome assembly and annotation for red clover (Trifolium pratense; Fabaceae).</title>
        <authorList>
            <person name="Istvanek J."/>
            <person name="Jaros M."/>
            <person name="Krenek A."/>
            <person name="Repkova J."/>
        </authorList>
    </citation>
    <scope>NUCLEOTIDE SEQUENCE [LARGE SCALE GENOMIC DNA]</scope>
    <source>
        <strain evidence="4">cv. Tatra</strain>
        <tissue evidence="3">Young leaves</tissue>
    </source>
</reference>
<accession>A0A2K3NF25</accession>
<dbReference type="Proteomes" id="UP000236291">
    <property type="component" value="Unassembled WGS sequence"/>
</dbReference>
<keyword evidence="3" id="KW-0328">Glycosyltransferase</keyword>
<gene>
    <name evidence="3" type="ORF">L195_g024932</name>
</gene>
<evidence type="ECO:0000313" key="4">
    <source>
        <dbReference type="Proteomes" id="UP000236291"/>
    </source>
</evidence>
<dbReference type="GO" id="GO:0016757">
    <property type="term" value="F:glycosyltransferase activity"/>
    <property type="evidence" value="ECO:0007669"/>
    <property type="project" value="UniProtKB-KW"/>
</dbReference>
<dbReference type="PANTHER" id="PTHR44998:SF1">
    <property type="entry name" value="UDP-N-ACETYLGLUCOSAMINE--PEPTIDE N-ACETYLGLUCOSAMINYLTRANSFERASE 110 KDA SUBUNIT"/>
    <property type="match status" value="1"/>
</dbReference>
<sequence length="239" mass="27268">MISVQGDHHRHHYNHQSQLLGSADTSRSPFAGDRVEPFSVKQEPSSLTQLPLRAHDSSEVDEDLHLTLAHQMYKSGSYKKALEHSNIVYERNPLRTDNLLLLGAIYYQLHDFDMCVAKNEEALRIEPHFAECYGNMANAWKEKGNIDLAIRYYLIAIELRPNFADAWSNLASAYMRKGRLTEAAQCCRQALAINPLMCSQNREPTREIVRFYELDGSGQVRSREESQIGGSGWDRSARL</sequence>
<evidence type="ECO:0000256" key="2">
    <source>
        <dbReference type="SAM" id="MobiDB-lite"/>
    </source>
</evidence>
<dbReference type="PROSITE" id="PS50005">
    <property type="entry name" value="TPR"/>
    <property type="match status" value="3"/>
</dbReference>
<name>A0A2K3NF25_TRIPR</name>
<dbReference type="ExpressionAtlas" id="A0A2K3NF25">
    <property type="expression patterns" value="baseline"/>
</dbReference>
<comment type="caution">
    <text evidence="3">The sequence shown here is derived from an EMBL/GenBank/DDBJ whole genome shotgun (WGS) entry which is preliminary data.</text>
</comment>
<proteinExistence type="predicted"/>
<keyword evidence="3" id="KW-0808">Transferase</keyword>
<dbReference type="GO" id="GO:0006493">
    <property type="term" value="P:protein O-linked glycosylation"/>
    <property type="evidence" value="ECO:0007669"/>
    <property type="project" value="TreeGrafter"/>
</dbReference>
<dbReference type="PANTHER" id="PTHR44998">
    <property type="match status" value="1"/>
</dbReference>
<evidence type="ECO:0000313" key="3">
    <source>
        <dbReference type="EMBL" id="PNY01631.1"/>
    </source>
</evidence>
<organism evidence="3 4">
    <name type="scientific">Trifolium pratense</name>
    <name type="common">Red clover</name>
    <dbReference type="NCBI Taxonomy" id="57577"/>
    <lineage>
        <taxon>Eukaryota</taxon>
        <taxon>Viridiplantae</taxon>
        <taxon>Streptophyta</taxon>
        <taxon>Embryophyta</taxon>
        <taxon>Tracheophyta</taxon>
        <taxon>Spermatophyta</taxon>
        <taxon>Magnoliopsida</taxon>
        <taxon>eudicotyledons</taxon>
        <taxon>Gunneridae</taxon>
        <taxon>Pentapetalae</taxon>
        <taxon>rosids</taxon>
        <taxon>fabids</taxon>
        <taxon>Fabales</taxon>
        <taxon>Fabaceae</taxon>
        <taxon>Papilionoideae</taxon>
        <taxon>50 kb inversion clade</taxon>
        <taxon>NPAAA clade</taxon>
        <taxon>Hologalegina</taxon>
        <taxon>IRL clade</taxon>
        <taxon>Trifolieae</taxon>
        <taxon>Trifolium</taxon>
    </lineage>
</organism>
<protein>
    <submittedName>
        <fullName evidence="3">Putative UDP-N-acetylglucosamine-peptide N-acetylglucosaminyltransferase SEC-like protein</fullName>
    </submittedName>
</protein>
<dbReference type="Gene3D" id="1.25.40.10">
    <property type="entry name" value="Tetratricopeptide repeat domain"/>
    <property type="match status" value="1"/>
</dbReference>
<dbReference type="SMART" id="SM00028">
    <property type="entry name" value="TPR"/>
    <property type="match status" value="3"/>
</dbReference>
<dbReference type="InterPro" id="IPR019734">
    <property type="entry name" value="TPR_rpt"/>
</dbReference>
<evidence type="ECO:0000256" key="1">
    <source>
        <dbReference type="PROSITE-ProRule" id="PRU00339"/>
    </source>
</evidence>
<feature type="repeat" description="TPR" evidence="1">
    <location>
        <begin position="164"/>
        <end position="197"/>
    </location>
</feature>